<dbReference type="FunFam" id="3.30.63.20:FF:000001">
    <property type="entry name" value="40S ribosomal protein S25"/>
    <property type="match status" value="1"/>
</dbReference>
<reference evidence="6 7" key="2">
    <citation type="journal article" date="2007" name="BMC Biol.">
        <title>A 100%-complete sequence reveals unusually simple genomic features in the hot-spring red alga Cyanidioschyzon merolae.</title>
        <authorList>
            <person name="Nozaki H."/>
            <person name="Takano H."/>
            <person name="Misumi O."/>
            <person name="Terasawa K."/>
            <person name="Matsuzaki M."/>
            <person name="Maruyama S."/>
            <person name="Nishida K."/>
            <person name="Yagisawa F."/>
            <person name="Yoshida Y."/>
            <person name="Fujiwara T."/>
            <person name="Takio S."/>
            <person name="Tamura K."/>
            <person name="Chung S.J."/>
            <person name="Nakamura S."/>
            <person name="Kuroiwa H."/>
            <person name="Tanaka K."/>
            <person name="Sato N."/>
            <person name="Kuroiwa T."/>
        </authorList>
    </citation>
    <scope>NUCLEOTIDE SEQUENCE [LARGE SCALE GENOMIC DNA]</scope>
    <source>
        <strain evidence="6 7">10D</strain>
    </source>
</reference>
<keyword evidence="3 4" id="KW-0687">Ribonucleoprotein</keyword>
<reference evidence="6 7" key="1">
    <citation type="journal article" date="2004" name="Nature">
        <title>Genome sequence of the ultrasmall unicellular red alga Cyanidioschyzon merolae 10D.</title>
        <authorList>
            <person name="Matsuzaki M."/>
            <person name="Misumi O."/>
            <person name="Shin-i T."/>
            <person name="Maruyama S."/>
            <person name="Takahara M."/>
            <person name="Miyagishima S."/>
            <person name="Mori T."/>
            <person name="Nishida K."/>
            <person name="Yagisawa F."/>
            <person name="Nishida K."/>
            <person name="Yoshida Y."/>
            <person name="Nishimura Y."/>
            <person name="Nakao S."/>
            <person name="Kobayashi T."/>
            <person name="Momoyama Y."/>
            <person name="Higashiyama T."/>
            <person name="Minoda A."/>
            <person name="Sano M."/>
            <person name="Nomoto H."/>
            <person name="Oishi K."/>
            <person name="Hayashi H."/>
            <person name="Ohta F."/>
            <person name="Nishizaka S."/>
            <person name="Haga S."/>
            <person name="Miura S."/>
            <person name="Morishita T."/>
            <person name="Kabeya Y."/>
            <person name="Terasawa K."/>
            <person name="Suzuki Y."/>
            <person name="Ishii Y."/>
            <person name="Asakawa S."/>
            <person name="Takano H."/>
            <person name="Ohta N."/>
            <person name="Kuroiwa H."/>
            <person name="Tanaka K."/>
            <person name="Shimizu N."/>
            <person name="Sugano S."/>
            <person name="Sato N."/>
            <person name="Nozaki H."/>
            <person name="Ogasawara N."/>
            <person name="Kohara Y."/>
            <person name="Kuroiwa T."/>
        </authorList>
    </citation>
    <scope>NUCLEOTIDE SEQUENCE [LARGE SCALE GENOMIC DNA]</scope>
    <source>
        <strain evidence="6 7">10D</strain>
    </source>
</reference>
<proteinExistence type="inferred from homology"/>
<feature type="compositionally biased region" description="Basic residues" evidence="5">
    <location>
        <begin position="1"/>
        <end position="10"/>
    </location>
</feature>
<feature type="region of interest" description="Disordered" evidence="5">
    <location>
        <begin position="1"/>
        <end position="20"/>
    </location>
</feature>
<dbReference type="PANTHER" id="PTHR12850">
    <property type="entry name" value="40S RIBOSOMAL PROTEIN S25"/>
    <property type="match status" value="1"/>
</dbReference>
<dbReference type="AlphaFoldDB" id="M1V8Z3"/>
<dbReference type="InterPro" id="IPR004977">
    <property type="entry name" value="Ribosomal_eS25"/>
</dbReference>
<sequence>MAGKKKWSKGKTKEKSDHKVIFDPETHDRLLKEAAKYKLITTSVLVERLKINGSLARSAIRELIAKDLVKPVSTHQAQLVYTRATHGAAE</sequence>
<dbReference type="Gene3D" id="3.30.63.20">
    <property type="match status" value="1"/>
</dbReference>
<comment type="similarity">
    <text evidence="1 4">Belongs to the eukaryotic ribosomal protein eS25 family.</text>
</comment>
<evidence type="ECO:0000256" key="5">
    <source>
        <dbReference type="SAM" id="MobiDB-lite"/>
    </source>
</evidence>
<dbReference type="GeneID" id="16994957"/>
<organism evidence="6 7">
    <name type="scientific">Cyanidioschyzon merolae (strain NIES-3377 / 10D)</name>
    <name type="common">Unicellular red alga</name>
    <dbReference type="NCBI Taxonomy" id="280699"/>
    <lineage>
        <taxon>Eukaryota</taxon>
        <taxon>Rhodophyta</taxon>
        <taxon>Bangiophyceae</taxon>
        <taxon>Cyanidiales</taxon>
        <taxon>Cyanidiaceae</taxon>
        <taxon>Cyanidioschyzon</taxon>
    </lineage>
</organism>
<dbReference type="Proteomes" id="UP000007014">
    <property type="component" value="Chromosome 13"/>
</dbReference>
<evidence type="ECO:0000313" key="6">
    <source>
        <dbReference type="EMBL" id="BAM81079.1"/>
    </source>
</evidence>
<dbReference type="eggNOG" id="KOG1767">
    <property type="taxonomic scope" value="Eukaryota"/>
</dbReference>
<evidence type="ECO:0000256" key="4">
    <source>
        <dbReference type="RuleBase" id="RU366057"/>
    </source>
</evidence>
<keyword evidence="7" id="KW-1185">Reference proteome</keyword>
<protein>
    <recommendedName>
        <fullName evidence="4">40S ribosomal protein S25</fullName>
    </recommendedName>
</protein>
<evidence type="ECO:0000313" key="7">
    <source>
        <dbReference type="Proteomes" id="UP000007014"/>
    </source>
</evidence>
<dbReference type="STRING" id="280699.M1V8Z3"/>
<evidence type="ECO:0000256" key="1">
    <source>
        <dbReference type="ARBA" id="ARBA00009106"/>
    </source>
</evidence>
<evidence type="ECO:0000256" key="3">
    <source>
        <dbReference type="ARBA" id="ARBA00023274"/>
    </source>
</evidence>
<keyword evidence="2 4" id="KW-0689">Ribosomal protein</keyword>
<dbReference type="Gramene" id="CMM240CT">
    <property type="protein sequence ID" value="CMM240CT"/>
    <property type="gene ID" value="CMM240C"/>
</dbReference>
<dbReference type="KEGG" id="cme:CYME_CMM240C"/>
<dbReference type="Pfam" id="PF03297">
    <property type="entry name" value="Ribosomal_S25"/>
    <property type="match status" value="1"/>
</dbReference>
<dbReference type="EMBL" id="AP006495">
    <property type="protein sequence ID" value="BAM81079.1"/>
    <property type="molecule type" value="Genomic_DNA"/>
</dbReference>
<accession>M1V8Z3</accession>
<name>M1V8Z3_CYAM1</name>
<dbReference type="OMA" id="KWSKVIV"/>
<dbReference type="GO" id="GO:1990904">
    <property type="term" value="C:ribonucleoprotein complex"/>
    <property type="evidence" value="ECO:0007669"/>
    <property type="project" value="UniProtKB-KW"/>
</dbReference>
<dbReference type="RefSeq" id="XP_005537115.1">
    <property type="nucleotide sequence ID" value="XM_005537058.1"/>
</dbReference>
<dbReference type="HOGENOM" id="CLU_129470_4_0_1"/>
<evidence type="ECO:0000256" key="2">
    <source>
        <dbReference type="ARBA" id="ARBA00022980"/>
    </source>
</evidence>
<feature type="compositionally biased region" description="Basic and acidic residues" evidence="5">
    <location>
        <begin position="11"/>
        <end position="20"/>
    </location>
</feature>
<dbReference type="GO" id="GO:0005840">
    <property type="term" value="C:ribosome"/>
    <property type="evidence" value="ECO:0007669"/>
    <property type="project" value="UniProtKB-KW"/>
</dbReference>
<dbReference type="OrthoDB" id="3171at2759"/>
<gene>
    <name evidence="6" type="ORF">CYME_CMM240C</name>
</gene>